<evidence type="ECO:0000313" key="1">
    <source>
        <dbReference type="EMBL" id="AZQ63421.1"/>
    </source>
</evidence>
<sequence>MKFKTVISSLILSFIFLVNVSMYAQNESIRITKNNTNSMLEYYALNNTEEAWEKNPFFLYFSPQENITGEEFSKLKGDVDGWVADWKVKKATSNKSILKKLFAKTRAKYLVNYNECSTFSLLLKEGTYDCLTGTLLFAHILKELDYEYEIKQLNSHVYIMVNDPQLGTTLIESTDVYGYINGKHAIANKIEDYQKRLDNSLLYVKYGLDLKEDLTIKDIAGLQYYNKAVAAYRVNDLSAARLSLYKASIITDSPRIPFLEEYLNESSVVVSAAK</sequence>
<reference evidence="1 2" key="1">
    <citation type="submission" date="2018-12" db="EMBL/GenBank/DDBJ databases">
        <title>Flammeovirga pectinis sp. nov., isolated from the gut of the Korean scallop, Patinopecten yessoensis.</title>
        <authorList>
            <person name="Bae J.-W."/>
            <person name="Jeong Y.-S."/>
            <person name="Kang W."/>
        </authorList>
    </citation>
    <scope>NUCLEOTIDE SEQUENCE [LARGE SCALE GENOMIC DNA]</scope>
    <source>
        <strain evidence="1 2">L12M1</strain>
    </source>
</reference>
<accession>A0A3Q9FQ61</accession>
<dbReference type="EMBL" id="CP034562">
    <property type="protein sequence ID" value="AZQ63421.1"/>
    <property type="molecule type" value="Genomic_DNA"/>
</dbReference>
<dbReference type="OrthoDB" id="1418365at2"/>
<dbReference type="AlphaFoldDB" id="A0A3Q9FQ61"/>
<evidence type="ECO:0000313" key="2">
    <source>
        <dbReference type="Proteomes" id="UP000267268"/>
    </source>
</evidence>
<name>A0A3Q9FQ61_9BACT</name>
<keyword evidence="2" id="KW-1185">Reference proteome</keyword>
<dbReference type="KEGG" id="fll:EI427_14625"/>
<organism evidence="1 2">
    <name type="scientific">Flammeovirga pectinis</name>
    <dbReference type="NCBI Taxonomy" id="2494373"/>
    <lineage>
        <taxon>Bacteria</taxon>
        <taxon>Pseudomonadati</taxon>
        <taxon>Bacteroidota</taxon>
        <taxon>Cytophagia</taxon>
        <taxon>Cytophagales</taxon>
        <taxon>Flammeovirgaceae</taxon>
        <taxon>Flammeovirga</taxon>
    </lineage>
</organism>
<protein>
    <submittedName>
        <fullName evidence="1">Uncharacterized protein</fullName>
    </submittedName>
</protein>
<gene>
    <name evidence="1" type="ORF">EI427_14625</name>
</gene>
<dbReference type="Proteomes" id="UP000267268">
    <property type="component" value="Chromosome 1"/>
</dbReference>
<proteinExistence type="predicted"/>
<dbReference type="RefSeq" id="WP_126615920.1">
    <property type="nucleotide sequence ID" value="NZ_CP034562.1"/>
</dbReference>